<keyword evidence="2" id="KW-1185">Reference proteome</keyword>
<dbReference type="RefSeq" id="WP_269746040.1">
    <property type="nucleotide sequence ID" value="NZ_JXRR01000001.1"/>
</dbReference>
<evidence type="ECO:0000313" key="1">
    <source>
        <dbReference type="EMBL" id="KIL53197.1"/>
    </source>
</evidence>
<proteinExistence type="predicted"/>
<dbReference type="PATRIC" id="fig|220754.4.peg.536"/>
<dbReference type="Proteomes" id="UP000031972">
    <property type="component" value="Unassembled WGS sequence"/>
</dbReference>
<accession>A0A0C2VWD8</accession>
<comment type="caution">
    <text evidence="1">The sequence shown here is derived from an EMBL/GenBank/DDBJ whole genome shotgun (WGS) entry which is preliminary data.</text>
</comment>
<protein>
    <submittedName>
        <fullName evidence="1">Uncharacterized protein</fullName>
    </submittedName>
</protein>
<gene>
    <name evidence="1" type="ORF">KR50_05260</name>
</gene>
<dbReference type="EMBL" id="JXRR01000001">
    <property type="protein sequence ID" value="KIL53197.1"/>
    <property type="molecule type" value="Genomic_DNA"/>
</dbReference>
<reference evidence="1 2" key="1">
    <citation type="submission" date="2015-01" db="EMBL/GenBank/DDBJ databases">
        <title>Jeotgalibacillus campisalis genome sequencing.</title>
        <authorList>
            <person name="Goh K.M."/>
            <person name="Chan K.-G."/>
            <person name="Yaakop A.S."/>
            <person name="Ee R."/>
            <person name="Gan H.M."/>
            <person name="Chan C.S."/>
        </authorList>
    </citation>
    <scope>NUCLEOTIDE SEQUENCE [LARGE SCALE GENOMIC DNA]</scope>
    <source>
        <strain evidence="1 2">SF-57</strain>
    </source>
</reference>
<sequence length="40" mass="4583">MKNMSIGAVDKEKRVENISTVVHRQHIEWGNVSFCIEALL</sequence>
<dbReference type="AlphaFoldDB" id="A0A0C2VWD8"/>
<evidence type="ECO:0000313" key="2">
    <source>
        <dbReference type="Proteomes" id="UP000031972"/>
    </source>
</evidence>
<organism evidence="1 2">
    <name type="scientific">Jeotgalibacillus campisalis</name>
    <dbReference type="NCBI Taxonomy" id="220754"/>
    <lineage>
        <taxon>Bacteria</taxon>
        <taxon>Bacillati</taxon>
        <taxon>Bacillota</taxon>
        <taxon>Bacilli</taxon>
        <taxon>Bacillales</taxon>
        <taxon>Caryophanaceae</taxon>
        <taxon>Jeotgalibacillus</taxon>
    </lineage>
</organism>
<name>A0A0C2VWD8_9BACL</name>